<sequence>MKLINNIINSIRAAANYNPEAESPPQCILWTDKEKLWEKAVEVLKGEMPELLVLGEYKPEVHMGPAIWLRVAISGLIDSYKVPIGKVPVLYLPGVSRQDIRAVESCSEELMPLAELQYRGVIWSQINSRDWTPLAYLKTKKGGLGLNIQQDTQTIEALERALVKLLFEEIDSLKNEYLDKDYFNALLTGGDTIRDVLNWINDPDSFKKSKSDEEWEAFVEICISKFRLNPEQDTIYTAAEKIAWKEPQWDSVWDRFCEAPAKYNAIPQVMRNIIMPLGIEPDRSPQWNDQQENALRKELKLLVGLAEHNARDRIIELEKTHGERRNFVWAASGDAPLAEAMYWLSIIAEHTQKIITGNITEIIKAYEDWGWKVDNAVSRALQLVKKQEDIDAITNAIRSIYISWIDECARNLQKAIATNPIKSVPSEHKPGECILFVDGLRFDMAKQVSENLTALGYDVMYRSRLSELPSLTATCKPALMPIADELIGLEVDNEDFCPVIKESNQKALSQRLESLMNIKGWKVLKHGDYRKEIENNAWLDYSHIDEDGHSLGWRIVQNFSRYIDEVVEKVEILFANGWSRVKILSDHGWLMMPGGLPKVNIAASLVDSKWGRTAAAKPGALLDGNYYQWYWNPNVHFVLAEGAGCYRANTEYTHGGISLQENILLDLLISDPKGNNSALLTITDIVWKGMRCKVAAEGQFEDLRLDIRTKPAMPETSIVMGVKEFPSDGITSVVVDDDIYEGKSAFLVVLDENDKVVYQIATIIGGEQ</sequence>
<proteinExistence type="predicted"/>
<dbReference type="Proteomes" id="UP000289166">
    <property type="component" value="Unassembled WGS sequence"/>
</dbReference>
<accession>A0A4Q0I813</accession>
<keyword evidence="2" id="KW-1185">Reference proteome</keyword>
<comment type="caution">
    <text evidence="1">The sequence shown here is derived from an EMBL/GenBank/DDBJ whole genome shotgun (WGS) entry which is preliminary data.</text>
</comment>
<dbReference type="NCBIfam" id="NF033450">
    <property type="entry name" value="BREX_PglZ_1_B"/>
    <property type="match status" value="1"/>
</dbReference>
<organism evidence="1 2">
    <name type="scientific">Acetivibrio mesophilus</name>
    <dbReference type="NCBI Taxonomy" id="2487273"/>
    <lineage>
        <taxon>Bacteria</taxon>
        <taxon>Bacillati</taxon>
        <taxon>Bacillota</taxon>
        <taxon>Clostridia</taxon>
        <taxon>Eubacteriales</taxon>
        <taxon>Oscillospiraceae</taxon>
        <taxon>Acetivibrio</taxon>
    </lineage>
</organism>
<reference evidence="2" key="1">
    <citation type="submission" date="2018-11" db="EMBL/GenBank/DDBJ databases">
        <title>Genome sequencing of a novel mesophilic and cellulolytic organism within the genus Hungateiclostridium.</title>
        <authorList>
            <person name="Rettenmaier R."/>
            <person name="Liebl W."/>
            <person name="Zverlov V."/>
        </authorList>
    </citation>
    <scope>NUCLEOTIDE SEQUENCE [LARGE SCALE GENOMIC DNA]</scope>
    <source>
        <strain evidence="2">N2K1</strain>
    </source>
</reference>
<evidence type="ECO:0000313" key="1">
    <source>
        <dbReference type="EMBL" id="RXE60540.1"/>
    </source>
</evidence>
<evidence type="ECO:0000313" key="2">
    <source>
        <dbReference type="Proteomes" id="UP000289166"/>
    </source>
</evidence>
<name>A0A4Q0I813_9FIRM</name>
<dbReference type="EMBL" id="RLII01000001">
    <property type="protein sequence ID" value="RXE60540.1"/>
    <property type="molecule type" value="Genomic_DNA"/>
</dbReference>
<protein>
    <submittedName>
        <fullName evidence="1">BREX-1 system phosphatase PglZ type B</fullName>
    </submittedName>
</protein>
<dbReference type="RefSeq" id="WP_128705606.1">
    <property type="nucleotide sequence ID" value="NZ_RLII01000001.1"/>
</dbReference>
<gene>
    <name evidence="1" type="primary">pglZ</name>
    <name evidence="1" type="ORF">EFD62_00970</name>
</gene>
<dbReference type="OrthoDB" id="52741at2"/>
<dbReference type="AlphaFoldDB" id="A0A4Q0I813"/>